<accession>A0A165RF59</accession>
<feature type="compositionally biased region" description="Basic and acidic residues" evidence="1">
    <location>
        <begin position="179"/>
        <end position="194"/>
    </location>
</feature>
<dbReference type="STRING" id="1314783.A0A165RF59"/>
<evidence type="ECO:0000313" key="3">
    <source>
        <dbReference type="Proteomes" id="UP000076727"/>
    </source>
</evidence>
<dbReference type="Proteomes" id="UP000076727">
    <property type="component" value="Unassembled WGS sequence"/>
</dbReference>
<name>A0A165RF59_9APHY</name>
<reference evidence="2 3" key="1">
    <citation type="journal article" date="2016" name="Mol. Biol. Evol.">
        <title>Comparative Genomics of Early-Diverging Mushroom-Forming Fungi Provides Insights into the Origins of Lignocellulose Decay Capabilities.</title>
        <authorList>
            <person name="Nagy L.G."/>
            <person name="Riley R."/>
            <person name="Tritt A."/>
            <person name="Adam C."/>
            <person name="Daum C."/>
            <person name="Floudas D."/>
            <person name="Sun H."/>
            <person name="Yadav J.S."/>
            <person name="Pangilinan J."/>
            <person name="Larsson K.H."/>
            <person name="Matsuura K."/>
            <person name="Barry K."/>
            <person name="Labutti K."/>
            <person name="Kuo R."/>
            <person name="Ohm R.A."/>
            <person name="Bhattacharya S.S."/>
            <person name="Shirouzu T."/>
            <person name="Yoshinaga Y."/>
            <person name="Martin F.M."/>
            <person name="Grigoriev I.V."/>
            <person name="Hibbett D.S."/>
        </authorList>
    </citation>
    <scope>NUCLEOTIDE SEQUENCE [LARGE SCALE GENOMIC DNA]</scope>
    <source>
        <strain evidence="2 3">L-15889</strain>
    </source>
</reference>
<keyword evidence="3" id="KW-1185">Reference proteome</keyword>
<feature type="compositionally biased region" description="Basic and acidic residues" evidence="1">
    <location>
        <begin position="261"/>
        <end position="280"/>
    </location>
</feature>
<organism evidence="2 3">
    <name type="scientific">Daedalea quercina L-15889</name>
    <dbReference type="NCBI Taxonomy" id="1314783"/>
    <lineage>
        <taxon>Eukaryota</taxon>
        <taxon>Fungi</taxon>
        <taxon>Dikarya</taxon>
        <taxon>Basidiomycota</taxon>
        <taxon>Agaricomycotina</taxon>
        <taxon>Agaricomycetes</taxon>
        <taxon>Polyporales</taxon>
        <taxon>Fomitopsis</taxon>
    </lineage>
</organism>
<evidence type="ECO:0000313" key="2">
    <source>
        <dbReference type="EMBL" id="KZT70671.1"/>
    </source>
</evidence>
<sequence>MWLCLTIQYRAEKSRLFNAYGEDASMYLGGFLGDDLRTFRLPMPHQCLLGAWRTGRVICKWNAGEESALHSEIMHAFENDIPKVKDLFGDLLVVFVMLQAGKQCWHIQGPSGRLSAKRAPRIQAGAPDVLGKSPMAPKSTFLARQAASPLARRDYREKYGQGGPSNSHRSNEEFNTPLHHQEHSRTRTNVKRESPPPPLLSRPSMVTSSSTLPISPAKPTYGRAPLTAVNLTRGRTPPSNATSHLSSVRAQDVVVPKFEEITDESILRPDSRPRSPEKETFPTYTPHTSQSYTRTSRPSPSSSSASYVSASASPGFSSRSSVTSFNTVASSAGFLTREVWDVRREMEALRAKEASLVQRLDQMKGVSPAPIKKRAEPVSVDGSTVTEDEVATLRAQLEVETKARRVAEHALHEEQRRRVLAESVLEDARRECAAPFVVPSLLDAFIKIAQLSDGVLSESELAGDSVDVAAG</sequence>
<evidence type="ECO:0000256" key="1">
    <source>
        <dbReference type="SAM" id="MobiDB-lite"/>
    </source>
</evidence>
<feature type="region of interest" description="Disordered" evidence="1">
    <location>
        <begin position="156"/>
        <end position="222"/>
    </location>
</feature>
<feature type="region of interest" description="Disordered" evidence="1">
    <location>
        <begin position="261"/>
        <end position="322"/>
    </location>
</feature>
<feature type="compositionally biased region" description="Low complexity" evidence="1">
    <location>
        <begin position="288"/>
        <end position="321"/>
    </location>
</feature>
<protein>
    <submittedName>
        <fullName evidence="2">Uncharacterized protein</fullName>
    </submittedName>
</protein>
<proteinExistence type="predicted"/>
<gene>
    <name evidence="2" type="ORF">DAEQUDRAFT_708335</name>
</gene>
<dbReference type="EMBL" id="KV429050">
    <property type="protein sequence ID" value="KZT70671.1"/>
    <property type="molecule type" value="Genomic_DNA"/>
</dbReference>
<dbReference type="AlphaFoldDB" id="A0A165RF59"/>
<dbReference type="OrthoDB" id="3070390at2759"/>